<keyword evidence="5 19" id="KW-1003">Cell membrane</keyword>
<dbReference type="UniPathway" id="UPA00705"/>
<evidence type="ECO:0000256" key="1">
    <source>
        <dbReference type="ARBA" id="ARBA00004533"/>
    </source>
</evidence>
<evidence type="ECO:0000256" key="13">
    <source>
        <dbReference type="ARBA" id="ARBA00022982"/>
    </source>
</evidence>
<feature type="transmembrane region" description="Helical" evidence="21">
    <location>
        <begin position="33"/>
        <end position="52"/>
    </location>
</feature>
<evidence type="ECO:0000256" key="9">
    <source>
        <dbReference type="ARBA" id="ARBA00022692"/>
    </source>
</evidence>
<keyword evidence="13 19" id="KW-0249">Electron transport</keyword>
<proteinExistence type="inferred from homology"/>
<keyword evidence="8 19" id="KW-0679">Respiratory chain</keyword>
<dbReference type="PIRSF" id="PIRSF000006">
    <property type="entry name" value="Cbb3-Cox_fixP"/>
    <property type="match status" value="1"/>
</dbReference>
<dbReference type="InterPro" id="IPR050597">
    <property type="entry name" value="Cytochrome_c_Oxidase_Subunit"/>
</dbReference>
<dbReference type="Gene3D" id="6.10.280.130">
    <property type="match status" value="1"/>
</dbReference>
<dbReference type="Pfam" id="PF00034">
    <property type="entry name" value="Cytochrom_C"/>
    <property type="match status" value="1"/>
</dbReference>
<keyword evidence="18 19" id="KW-0472">Membrane</keyword>
<evidence type="ECO:0000313" key="23">
    <source>
        <dbReference type="EMBL" id="CRH06233.1"/>
    </source>
</evidence>
<comment type="subcellular location">
    <subcellularLocation>
        <location evidence="1 19">Cell inner membrane</location>
    </subcellularLocation>
</comment>
<comment type="function">
    <text evidence="19">C-type cytochrome. Part of the cbb3-type cytochrome c oxidase complex.</text>
</comment>
<keyword evidence="11" id="KW-0677">Repeat</keyword>
<dbReference type="GO" id="GO:0046872">
    <property type="term" value="F:metal ion binding"/>
    <property type="evidence" value="ECO:0007669"/>
    <property type="project" value="UniProtKB-KW"/>
</dbReference>
<dbReference type="GO" id="GO:0020037">
    <property type="term" value="F:heme binding"/>
    <property type="evidence" value="ECO:0007669"/>
    <property type="project" value="InterPro"/>
</dbReference>
<feature type="binding site" description="covalent" evidence="20">
    <location>
        <position position="122"/>
    </location>
    <ligand>
        <name>heme c</name>
        <dbReference type="ChEBI" id="CHEBI:61717"/>
        <label>1</label>
    </ligand>
</feature>
<feature type="binding site" description="covalent" evidence="20">
    <location>
        <position position="125"/>
    </location>
    <ligand>
        <name>heme c</name>
        <dbReference type="ChEBI" id="CHEBI:61717"/>
        <label>1</label>
    </ligand>
</feature>
<keyword evidence="17 19" id="KW-0406">Ion transport</keyword>
<dbReference type="PROSITE" id="PS51007">
    <property type="entry name" value="CYTC"/>
    <property type="match status" value="2"/>
</dbReference>
<evidence type="ECO:0000256" key="4">
    <source>
        <dbReference type="ARBA" id="ARBA00022448"/>
    </source>
</evidence>
<comment type="similarity">
    <text evidence="3 19">Belongs to the CcoP / FixP family.</text>
</comment>
<gene>
    <name evidence="23" type="primary">ccoP</name>
    <name evidence="23" type="ORF">MAGMO_2060</name>
</gene>
<organism evidence="23">
    <name type="scientific">Magnetococcus massalia (strain MO-1)</name>
    <dbReference type="NCBI Taxonomy" id="451514"/>
    <lineage>
        <taxon>Bacteria</taxon>
        <taxon>Pseudomonadati</taxon>
        <taxon>Pseudomonadota</taxon>
        <taxon>Magnetococcia</taxon>
        <taxon>Magnetococcales</taxon>
        <taxon>Magnetococcaceae</taxon>
        <taxon>Magnetococcus</taxon>
    </lineage>
</organism>
<keyword evidence="10 19" id="KW-0479">Metal-binding</keyword>
<feature type="binding site" description="covalent" evidence="20">
    <location>
        <position position="218"/>
    </location>
    <ligand>
        <name>heme c</name>
        <dbReference type="ChEBI" id="CHEBI:61717"/>
        <label>2</label>
    </ligand>
</feature>
<comment type="cofactor">
    <cofactor evidence="19 20">
        <name>heme c</name>
        <dbReference type="ChEBI" id="CHEBI:61717"/>
    </cofactor>
    <text evidence="19 20">Binds 2 heme C groups per subunit.</text>
</comment>
<evidence type="ECO:0000256" key="16">
    <source>
        <dbReference type="ARBA" id="ARBA00023004"/>
    </source>
</evidence>
<comment type="subunit">
    <text evidence="19">Component of the cbb3-type cytochrome c oxidase.</text>
</comment>
<dbReference type="GO" id="GO:1902600">
    <property type="term" value="P:proton transmembrane transport"/>
    <property type="evidence" value="ECO:0007669"/>
    <property type="project" value="UniProtKB-KW"/>
</dbReference>
<dbReference type="Gene3D" id="1.10.760.10">
    <property type="entry name" value="Cytochrome c-like domain"/>
    <property type="match status" value="2"/>
</dbReference>
<comment type="pathway">
    <text evidence="2 19">Energy metabolism; oxidative phosphorylation.</text>
</comment>
<evidence type="ECO:0000256" key="7">
    <source>
        <dbReference type="ARBA" id="ARBA00022617"/>
    </source>
</evidence>
<evidence type="ECO:0000256" key="12">
    <source>
        <dbReference type="ARBA" id="ARBA00022781"/>
    </source>
</evidence>
<accession>A0A1S7LIL5</accession>
<keyword evidence="16 19" id="KW-0408">Iron</keyword>
<evidence type="ECO:0000256" key="5">
    <source>
        <dbReference type="ARBA" id="ARBA00022475"/>
    </source>
</evidence>
<dbReference type="NCBIfam" id="TIGR00782">
    <property type="entry name" value="ccoP"/>
    <property type="match status" value="1"/>
</dbReference>
<keyword evidence="6 19" id="KW-0997">Cell inner membrane</keyword>
<dbReference type="SUPFAM" id="SSF46626">
    <property type="entry name" value="Cytochrome c"/>
    <property type="match status" value="2"/>
</dbReference>
<dbReference type="GO" id="GO:0016491">
    <property type="term" value="F:oxidoreductase activity"/>
    <property type="evidence" value="ECO:0007669"/>
    <property type="project" value="UniProtKB-KW"/>
</dbReference>
<evidence type="ECO:0000256" key="3">
    <source>
        <dbReference type="ARBA" id="ARBA00006113"/>
    </source>
</evidence>
<evidence type="ECO:0000256" key="18">
    <source>
        <dbReference type="ARBA" id="ARBA00023136"/>
    </source>
</evidence>
<feature type="domain" description="Cytochrome c" evidence="22">
    <location>
        <begin position="200"/>
        <end position="301"/>
    </location>
</feature>
<keyword evidence="14 21" id="KW-1133">Transmembrane helix</keyword>
<dbReference type="PANTHER" id="PTHR33751:SF1">
    <property type="entry name" value="CBB3-TYPE CYTOCHROME C OXIDASE SUBUNIT FIXP"/>
    <property type="match status" value="1"/>
</dbReference>
<dbReference type="InterPro" id="IPR009056">
    <property type="entry name" value="Cyt_c-like_dom"/>
</dbReference>
<evidence type="ECO:0000256" key="17">
    <source>
        <dbReference type="ARBA" id="ARBA00023065"/>
    </source>
</evidence>
<evidence type="ECO:0000256" key="10">
    <source>
        <dbReference type="ARBA" id="ARBA00022723"/>
    </source>
</evidence>
<keyword evidence="4 19" id="KW-0813">Transport</keyword>
<name>A0A1S7LIL5_MAGMO</name>
<evidence type="ECO:0000256" key="20">
    <source>
        <dbReference type="PIRSR" id="PIRSR000006-2"/>
    </source>
</evidence>
<feature type="domain" description="Cytochrome c" evidence="22">
    <location>
        <begin position="109"/>
        <end position="193"/>
    </location>
</feature>
<dbReference type="GO" id="GO:0009055">
    <property type="term" value="F:electron transfer activity"/>
    <property type="evidence" value="ECO:0007669"/>
    <property type="project" value="InterPro"/>
</dbReference>
<evidence type="ECO:0000256" key="14">
    <source>
        <dbReference type="ARBA" id="ARBA00022989"/>
    </source>
</evidence>
<dbReference type="AlphaFoldDB" id="A0A1S7LIL5"/>
<evidence type="ECO:0000256" key="6">
    <source>
        <dbReference type="ARBA" id="ARBA00022519"/>
    </source>
</evidence>
<keyword evidence="9 21" id="KW-0812">Transmembrane</keyword>
<dbReference type="InterPro" id="IPR038414">
    <property type="entry name" value="CcoP_N_sf"/>
</dbReference>
<protein>
    <recommendedName>
        <fullName evidence="19">Cbb3-type cytochrome c oxidase subunit</fullName>
    </recommendedName>
</protein>
<dbReference type="GO" id="GO:0005886">
    <property type="term" value="C:plasma membrane"/>
    <property type="evidence" value="ECO:0007669"/>
    <property type="project" value="UniProtKB-SubCell"/>
</dbReference>
<feature type="binding site" description="covalent" evidence="20">
    <location>
        <position position="215"/>
    </location>
    <ligand>
        <name>heme c</name>
        <dbReference type="ChEBI" id="CHEBI:61717"/>
        <label>2</label>
    </ligand>
</feature>
<keyword evidence="15 19" id="KW-0560">Oxidoreductase</keyword>
<reference evidence="23" key="1">
    <citation type="submission" date="2015-04" db="EMBL/GenBank/DDBJ databases">
        <authorList>
            <person name="Syromyatnikov M.Y."/>
            <person name="Popov V.N."/>
        </authorList>
    </citation>
    <scope>NUCLEOTIDE SEQUENCE</scope>
    <source>
        <strain evidence="23">MO-1</strain>
    </source>
</reference>
<dbReference type="InterPro" id="IPR036909">
    <property type="entry name" value="Cyt_c-like_dom_sf"/>
</dbReference>
<dbReference type="InterPro" id="IPR004678">
    <property type="entry name" value="Cyt_c_oxidase_cbb3_su3"/>
</dbReference>
<evidence type="ECO:0000259" key="22">
    <source>
        <dbReference type="PROSITE" id="PS51007"/>
    </source>
</evidence>
<dbReference type="EMBL" id="LO017727">
    <property type="protein sequence ID" value="CRH06233.1"/>
    <property type="molecule type" value="Genomic_DNA"/>
</dbReference>
<dbReference type="GO" id="GO:0006119">
    <property type="term" value="P:oxidative phosphorylation"/>
    <property type="evidence" value="ECO:0007669"/>
    <property type="project" value="UniProtKB-UniPathway"/>
</dbReference>
<dbReference type="Pfam" id="PF14715">
    <property type="entry name" value="FixP_N"/>
    <property type="match status" value="1"/>
</dbReference>
<evidence type="ECO:0000256" key="21">
    <source>
        <dbReference type="SAM" id="Phobius"/>
    </source>
</evidence>
<evidence type="ECO:0000256" key="2">
    <source>
        <dbReference type="ARBA" id="ARBA00004673"/>
    </source>
</evidence>
<dbReference type="Pfam" id="PF13442">
    <property type="entry name" value="Cytochrome_CBB3"/>
    <property type="match status" value="1"/>
</dbReference>
<evidence type="ECO:0000256" key="15">
    <source>
        <dbReference type="ARBA" id="ARBA00023002"/>
    </source>
</evidence>
<evidence type="ECO:0000256" key="11">
    <source>
        <dbReference type="ARBA" id="ARBA00022737"/>
    </source>
</evidence>
<dbReference type="PANTHER" id="PTHR33751">
    <property type="entry name" value="CBB3-TYPE CYTOCHROME C OXIDASE SUBUNIT FIXP"/>
    <property type="match status" value="1"/>
</dbReference>
<sequence>MAEDKNQVSTTGHQWDDEDGYPLQEFNNPLPTWWLYTFYATILLSIVWWVLYPAWPMQESATKGTLGWTMHTQFREELAEAKAQRKVWDDQVSAMSVEDVAKDHGLADYASSAGKAIFGDYCAPCHGRAGSNNAEGFPVLNDDDWIYGGTLAQITETIDNGRAGAMPAHLESAGGSFSDAQVNDLTEYVLKLSGQNNDGASATRGAALFNGDAGCSACHGENGKGSLGNTYDGEEIDAGVGAPNLTDMIWLYGGSRDKIYETIAKGRNGKMPAWGEGFEDLGRQLTPLDIKKLAIYVHSLGGGQ</sequence>
<keyword evidence="7 19" id="KW-0349">Heme</keyword>
<evidence type="ECO:0000256" key="8">
    <source>
        <dbReference type="ARBA" id="ARBA00022660"/>
    </source>
</evidence>
<keyword evidence="12 19" id="KW-0375">Hydrogen ion transport</keyword>
<dbReference type="InterPro" id="IPR032858">
    <property type="entry name" value="CcoP_N"/>
</dbReference>
<evidence type="ECO:0000256" key="19">
    <source>
        <dbReference type="PIRNR" id="PIRNR000006"/>
    </source>
</evidence>